<keyword evidence="3" id="KW-0328">Glycosyltransferase</keyword>
<dbReference type="AlphaFoldDB" id="A0A0E3ZAQ4"/>
<dbReference type="InterPro" id="IPR009695">
    <property type="entry name" value="Diacylglyc_glucosyltr_N"/>
</dbReference>
<dbReference type="GO" id="GO:0016020">
    <property type="term" value="C:membrane"/>
    <property type="evidence" value="ECO:0007669"/>
    <property type="project" value="UniProtKB-SubCell"/>
</dbReference>
<dbReference type="KEGG" id="sns:VC03_04930"/>
<evidence type="ECO:0008006" key="9">
    <source>
        <dbReference type="Google" id="ProtNLM"/>
    </source>
</evidence>
<dbReference type="PANTHER" id="PTHR43025">
    <property type="entry name" value="MONOGALACTOSYLDIACYLGLYCEROL SYNTHASE"/>
    <property type="match status" value="1"/>
</dbReference>
<dbReference type="SUPFAM" id="SSF53756">
    <property type="entry name" value="UDP-Glycosyltransferase/glycogen phosphorylase"/>
    <property type="match status" value="1"/>
</dbReference>
<dbReference type="GO" id="GO:0009247">
    <property type="term" value="P:glycolipid biosynthetic process"/>
    <property type="evidence" value="ECO:0007669"/>
    <property type="project" value="InterPro"/>
</dbReference>
<dbReference type="PANTHER" id="PTHR43025:SF3">
    <property type="entry name" value="MONOGALACTOSYLDIACYLGLYCEROL SYNTHASE 1, CHLOROPLASTIC"/>
    <property type="match status" value="1"/>
</dbReference>
<evidence type="ECO:0000313" key="7">
    <source>
        <dbReference type="EMBL" id="AKC95827.1"/>
    </source>
</evidence>
<dbReference type="InterPro" id="IPR050519">
    <property type="entry name" value="Glycosyltransf_28_UgtP"/>
</dbReference>
<dbReference type="GO" id="GO:0016758">
    <property type="term" value="F:hexosyltransferase activity"/>
    <property type="evidence" value="ECO:0007669"/>
    <property type="project" value="InterPro"/>
</dbReference>
<dbReference type="OrthoDB" id="9815663at2"/>
<evidence type="ECO:0000256" key="2">
    <source>
        <dbReference type="ARBA" id="ARBA00006962"/>
    </source>
</evidence>
<dbReference type="HOGENOM" id="CLU_028367_0_1_0"/>
<evidence type="ECO:0000259" key="5">
    <source>
        <dbReference type="Pfam" id="PF04101"/>
    </source>
</evidence>
<reference evidence="7 8" key="1">
    <citation type="journal article" date="2012" name="BMC Genomics">
        <title>Genomic sequence analysis and characterization of Sneathia amnii sp. nov.</title>
        <authorList>
            <consortium name="Vaginal Microbiome Consortium (additional members)"/>
            <person name="Harwich M.D.Jr."/>
            <person name="Serrano M.G."/>
            <person name="Fettweis J.M."/>
            <person name="Alves J.M."/>
            <person name="Reimers M.A."/>
            <person name="Buck G.A."/>
            <person name="Jefferson K.K."/>
        </authorList>
    </citation>
    <scope>NUCLEOTIDE SEQUENCE [LARGE SCALE GENOMIC DNA]</scope>
    <source>
        <strain evidence="7 8">SN35</strain>
    </source>
</reference>
<evidence type="ECO:0000256" key="4">
    <source>
        <dbReference type="ARBA" id="ARBA00022679"/>
    </source>
</evidence>
<keyword evidence="4" id="KW-0808">Transferase</keyword>
<name>A0A0E3ZAQ4_9FUSO</name>
<organism evidence="7 8">
    <name type="scientific">Sneathia vaginalis</name>
    <dbReference type="NCBI Taxonomy" id="187101"/>
    <lineage>
        <taxon>Bacteria</taxon>
        <taxon>Fusobacteriati</taxon>
        <taxon>Fusobacteriota</taxon>
        <taxon>Fusobacteriia</taxon>
        <taxon>Fusobacteriales</taxon>
        <taxon>Leptotrichiaceae</taxon>
        <taxon>Sneathia</taxon>
    </lineage>
</organism>
<protein>
    <recommendedName>
        <fullName evidence="9">Galactosyldiacylglycerol synthase</fullName>
    </recommendedName>
</protein>
<accession>A0A0E3ZAQ4</accession>
<gene>
    <name evidence="7" type="ORF">VC03_04930</name>
</gene>
<dbReference type="Pfam" id="PF04101">
    <property type="entry name" value="Glyco_tran_28_C"/>
    <property type="match status" value="1"/>
</dbReference>
<evidence type="ECO:0000259" key="6">
    <source>
        <dbReference type="Pfam" id="PF06925"/>
    </source>
</evidence>
<comment type="similarity">
    <text evidence="2">Belongs to the glycosyltransferase 28 family.</text>
</comment>
<keyword evidence="8" id="KW-1185">Reference proteome</keyword>
<feature type="domain" description="Diacylglycerol glucosyltransferase N-terminal" evidence="6">
    <location>
        <begin position="14"/>
        <end position="175"/>
    </location>
</feature>
<sequence>MKYLILTAATGGGHIQAANNLKKEIEKDGDTCIVYGLFSKSKFKIVEKGYDFLLNSNLLKTYSLLYKISDIDFINQFILKNTFIHYELNLKKVLEQEKPDVIISTHPFGVPIYSQLKTLFHFKIPYIQIITDFKAHSTYIDKKVDAYITGSDYTKETLINKGIDKDKIFVFGIPVKEEFRNTTSKKDDNSFNILIMGGSLGLKKMENVVDTLMHSNLDITLDVVCGKNIKLQKRITKILTKDIIEGKANVYGFTDKVSEIMDRSKLIITKPGGLTSSEAINKHIPMLIPFYIPGQEEENTSFLVESNMALEIRNINYIPEYVKFLKDNKEYYEKMVDNMKKLSKCYSVSKIIELAKSLKK</sequence>
<dbReference type="InterPro" id="IPR007235">
    <property type="entry name" value="Glyco_trans_28_C"/>
</dbReference>
<dbReference type="Gene3D" id="3.40.50.2000">
    <property type="entry name" value="Glycogen Phosphorylase B"/>
    <property type="match status" value="1"/>
</dbReference>
<comment type="subcellular location">
    <subcellularLocation>
        <location evidence="1">Membrane</location>
    </subcellularLocation>
</comment>
<dbReference type="EMBL" id="CP011280">
    <property type="protein sequence ID" value="AKC95827.1"/>
    <property type="molecule type" value="Genomic_DNA"/>
</dbReference>
<dbReference type="Proteomes" id="UP000033103">
    <property type="component" value="Chromosome"/>
</dbReference>
<dbReference type="PATRIC" id="fig|1069640.6.peg.975"/>
<dbReference type="STRING" id="187101.VC03_04930"/>
<proteinExistence type="inferred from homology"/>
<evidence type="ECO:0000256" key="1">
    <source>
        <dbReference type="ARBA" id="ARBA00004370"/>
    </source>
</evidence>
<evidence type="ECO:0000313" key="8">
    <source>
        <dbReference type="Proteomes" id="UP000033103"/>
    </source>
</evidence>
<feature type="domain" description="Glycosyl transferase family 28 C-terminal" evidence="5">
    <location>
        <begin position="193"/>
        <end position="339"/>
    </location>
</feature>
<dbReference type="RefSeq" id="WP_046328931.1">
    <property type="nucleotide sequence ID" value="NZ_CP011280.1"/>
</dbReference>
<evidence type="ECO:0000256" key="3">
    <source>
        <dbReference type="ARBA" id="ARBA00022676"/>
    </source>
</evidence>
<dbReference type="Pfam" id="PF06925">
    <property type="entry name" value="MGDG_synth"/>
    <property type="match status" value="1"/>
</dbReference>